<comment type="caution">
    <text evidence="3">The sequence shown here is derived from an EMBL/GenBank/DDBJ whole genome shotgun (WGS) entry which is preliminary data.</text>
</comment>
<dbReference type="OrthoDB" id="5999256at2"/>
<evidence type="ECO:0000256" key="1">
    <source>
        <dbReference type="SAM" id="Phobius"/>
    </source>
</evidence>
<dbReference type="EMBL" id="QUZM01000052">
    <property type="protein sequence ID" value="RFF37164.1"/>
    <property type="molecule type" value="Genomic_DNA"/>
</dbReference>
<proteinExistence type="predicted"/>
<gene>
    <name evidence="3" type="ORF">DZD52_18265</name>
    <name evidence="2" type="ORF">M3O51_18065</name>
</gene>
<dbReference type="Proteomes" id="UP000259570">
    <property type="component" value="Unassembled WGS sequence"/>
</dbReference>
<dbReference type="RefSeq" id="WP_064632507.1">
    <property type="nucleotide sequence ID" value="NZ_CP142004.2"/>
</dbReference>
<evidence type="ECO:0000313" key="2">
    <source>
        <dbReference type="EMBL" id="MCL1553155.1"/>
    </source>
</evidence>
<protein>
    <submittedName>
        <fullName evidence="3">Uncharacterized protein</fullName>
    </submittedName>
</protein>
<dbReference type="Proteomes" id="UP001167357">
    <property type="component" value="Unassembled WGS sequence"/>
</dbReference>
<keyword evidence="5" id="KW-1185">Reference proteome</keyword>
<keyword evidence="1" id="KW-0812">Transmembrane</keyword>
<dbReference type="GeneID" id="97213191"/>
<evidence type="ECO:0000313" key="3">
    <source>
        <dbReference type="EMBL" id="RFF37164.1"/>
    </source>
</evidence>
<keyword evidence="1" id="KW-1133">Transmembrane helix</keyword>
<reference evidence="2" key="2">
    <citation type="submission" date="2022-04" db="EMBL/GenBank/DDBJ databases">
        <title>Genomic comparison of 19 strains of Xanthomonas nasturtii, a newly emerging watercress pathogen.</title>
        <authorList>
            <person name="Harrison J."/>
            <person name="Greer S."/>
            <person name="Hussain R."/>
            <person name="Lascelles D."/>
            <person name="Roberts M."/>
            <person name="Carter B."/>
            <person name="Bryning A."/>
            <person name="Carroll S."/>
            <person name="Aspin A."/>
            <person name="Cruz L."/>
            <person name="Cruz J."/>
            <person name="Grant M."/>
            <person name="Vicente J."/>
            <person name="Studholme D.J."/>
        </authorList>
    </citation>
    <scope>NUCLEOTIDE SEQUENCE</scope>
    <source>
        <strain evidence="2">10016B</strain>
    </source>
</reference>
<accession>A0A3E1KF20</accession>
<evidence type="ECO:0000313" key="5">
    <source>
        <dbReference type="Proteomes" id="UP001167357"/>
    </source>
</evidence>
<feature type="transmembrane region" description="Helical" evidence="1">
    <location>
        <begin position="31"/>
        <end position="55"/>
    </location>
</feature>
<sequence>MLDAIVEGRYVSVIRGRAARIFLAENDPHRFWISIGWDALLTCVPLALIGGFAYATWKGRCRRR</sequence>
<dbReference type="AlphaFoldDB" id="A0A3E1KF20"/>
<dbReference type="EMBL" id="JAMBED010000058">
    <property type="protein sequence ID" value="MCL1553155.1"/>
    <property type="molecule type" value="Genomic_DNA"/>
</dbReference>
<keyword evidence="1" id="KW-0472">Membrane</keyword>
<organism evidence="3 4">
    <name type="scientific">Xanthomonas nasturtii</name>
    <dbReference type="NCBI Taxonomy" id="1843581"/>
    <lineage>
        <taxon>Bacteria</taxon>
        <taxon>Pseudomonadati</taxon>
        <taxon>Pseudomonadota</taxon>
        <taxon>Gammaproteobacteria</taxon>
        <taxon>Lysobacterales</taxon>
        <taxon>Lysobacteraceae</taxon>
        <taxon>Xanthomonas</taxon>
    </lineage>
</organism>
<name>A0A3E1KF20_9XANT</name>
<evidence type="ECO:0000313" key="4">
    <source>
        <dbReference type="Proteomes" id="UP000259570"/>
    </source>
</evidence>
<reference evidence="3 4" key="1">
    <citation type="submission" date="2018-08" db="EMBL/GenBank/DDBJ databases">
        <title>Genome sequencing of X. nasturtii WHRI 8984.</title>
        <authorList>
            <person name="Studholme D.J."/>
            <person name="Mchugh J."/>
            <person name="Vicente J."/>
        </authorList>
    </citation>
    <scope>NUCLEOTIDE SEQUENCE [LARGE SCALE GENOMIC DNA]</scope>
    <source>
        <strain evidence="3 4">WHRI 8984</strain>
    </source>
</reference>